<dbReference type="PROSITE" id="PS51257">
    <property type="entry name" value="PROKAR_LIPOPROTEIN"/>
    <property type="match status" value="1"/>
</dbReference>
<feature type="compositionally biased region" description="Basic residues" evidence="1">
    <location>
        <begin position="25"/>
        <end position="42"/>
    </location>
</feature>
<feature type="region of interest" description="Disordered" evidence="1">
    <location>
        <begin position="22"/>
        <end position="83"/>
    </location>
</feature>
<dbReference type="AlphaFoldDB" id="A0A2X4USI1"/>
<dbReference type="EMBL" id="LS483470">
    <property type="protein sequence ID" value="SQI42826.1"/>
    <property type="molecule type" value="Genomic_DNA"/>
</dbReference>
<evidence type="ECO:0008006" key="4">
    <source>
        <dbReference type="Google" id="ProtNLM"/>
    </source>
</evidence>
<dbReference type="KEGG" id="lri:NCTC12151_02734"/>
<protein>
    <recommendedName>
        <fullName evidence="4">Lipoprotein</fullName>
    </recommendedName>
</protein>
<proteinExistence type="predicted"/>
<keyword evidence="3" id="KW-1185">Reference proteome</keyword>
<reference evidence="2 3" key="1">
    <citation type="submission" date="2018-06" db="EMBL/GenBank/DDBJ databases">
        <authorList>
            <consortium name="Pathogen Informatics"/>
            <person name="Doyle S."/>
        </authorList>
    </citation>
    <scope>NUCLEOTIDE SEQUENCE [LARGE SCALE GENOMIC DNA]</scope>
    <source>
        <strain evidence="2 3">NCTC12151</strain>
    </source>
</reference>
<evidence type="ECO:0000256" key="1">
    <source>
        <dbReference type="SAM" id="MobiDB-lite"/>
    </source>
</evidence>
<accession>A0A2X4USI1</accession>
<dbReference type="RefSeq" id="WP_145960373.1">
    <property type="nucleotide sequence ID" value="NZ_LR698987.1"/>
</dbReference>
<gene>
    <name evidence="2" type="ORF">NCTC12151_02734</name>
</gene>
<sequence length="83" mass="8839">MKLKTLAIGFLSAIIMVGSLSGCSSRHHHDSHRGHGNSHGKQMHSQDKRPGSGDSSKGYSHMGNKKPSSNQGPSGGHRPNGRR</sequence>
<evidence type="ECO:0000313" key="3">
    <source>
        <dbReference type="Proteomes" id="UP000249005"/>
    </source>
</evidence>
<dbReference type="Proteomes" id="UP000249005">
    <property type="component" value="Chromosome 1"/>
</dbReference>
<evidence type="ECO:0000313" key="2">
    <source>
        <dbReference type="EMBL" id="SQI42826.1"/>
    </source>
</evidence>
<name>A0A2X4USI1_9GAMM</name>
<organism evidence="2 3">
    <name type="scientific">Leminorella richardii</name>
    <dbReference type="NCBI Taxonomy" id="158841"/>
    <lineage>
        <taxon>Bacteria</taxon>
        <taxon>Pseudomonadati</taxon>
        <taxon>Pseudomonadota</taxon>
        <taxon>Gammaproteobacteria</taxon>
        <taxon>Enterobacterales</taxon>
        <taxon>Budviciaceae</taxon>
        <taxon>Leminorella</taxon>
    </lineage>
</organism>